<dbReference type="PANTHER" id="PTHR37291">
    <property type="entry name" value="5-METHYLCYTOSINE-SPECIFIC RESTRICTION ENZYME B"/>
    <property type="match status" value="1"/>
</dbReference>
<organism evidence="2 3">
    <name type="scientific">Bizionia echini</name>
    <dbReference type="NCBI Taxonomy" id="649333"/>
    <lineage>
        <taxon>Bacteria</taxon>
        <taxon>Pseudomonadati</taxon>
        <taxon>Bacteroidota</taxon>
        <taxon>Flavobacteriia</taxon>
        <taxon>Flavobacteriales</taxon>
        <taxon>Flavobacteriaceae</taxon>
        <taxon>Bizionia</taxon>
    </lineage>
</organism>
<name>A0A1I5AFR9_9FLAO</name>
<evidence type="ECO:0000313" key="3">
    <source>
        <dbReference type="Proteomes" id="UP000198705"/>
    </source>
</evidence>
<keyword evidence="3" id="KW-1185">Reference proteome</keyword>
<sequence>MEHNKLAIGLLKFLENLKIDSSIGNWNYLGKTTDAFGTPGGSWQGEDGFKFQNNKKTKEYILRSIPSNKSILVIESYQIPGQLYNMQLTNIQVYKNDSDFGQLFESYNLTAGLGRVKKVVVKEMFDRLGFTDNLIFKINNLNPDWKELTKSILDWAPIREEVKNKIKEEINNENMTSPNIKTIDLNGAGLYKISHGSFKANKNKHVIESLKQNNWITIHESTGKGRGDKFKNNLKNGDYVYITLGGDELIGIAKIISNKCEYIPKEIINNEEGWLFREIEMIQEPIKKGAIQLDDTRAIYPSGNTSFFKVKSKDLNEANQLLFVPYFNVEFIDGRNTTPTTSYTNTKYMDSPLNQILFGPPGTGKTYHTINKALSIVEDVIDTDLKKETRFDLTTRFDDLLINDWENPSGQIAFVTFHQSMTYEDFIEGIKPVVTSKNKVIYETLPGIFKNMCTLAKENWLNANSAEEDELSFDDAFNSLKENWEEDKDMKFPMKTEGKEYTIIGFTKSSIQFKKASGSIDHTLSISTLRDYFYDRRKVRTTGVGIYYPAILKKLKSFQPTEFEVKEEKKYVLVIDEINRGNVSQIFGELITLIEEDKRLGNDESLEVTLPYSKESFGVPPNLYIIGTMNTADRSVEALDTALRRRFSFEEMPPDYSLSQLDYTIYNYNASRLLKTINNRIEKLLDKDHTIGHSYFIVEDGKNEVEEILKAFYKNIIPLLQEYFFGDFGKIGLVLGKGFVNKKEWNKNTEAFADFDHESSSDFEERDIYEIIDYRNSNHNYKIGDVEMSFDKAIQLLMKGSIA</sequence>
<accession>A0A1I5AFR9</accession>
<gene>
    <name evidence="2" type="ORF">SAMN04487989_10219</name>
</gene>
<evidence type="ECO:0000259" key="1">
    <source>
        <dbReference type="Pfam" id="PF07728"/>
    </source>
</evidence>
<dbReference type="EMBL" id="FOVN01000002">
    <property type="protein sequence ID" value="SFN61288.1"/>
    <property type="molecule type" value="Genomic_DNA"/>
</dbReference>
<dbReference type="InterPro" id="IPR027417">
    <property type="entry name" value="P-loop_NTPase"/>
</dbReference>
<dbReference type="STRING" id="649333.SAMN04487989_10219"/>
<dbReference type="SUPFAM" id="SSF52540">
    <property type="entry name" value="P-loop containing nucleoside triphosphate hydrolases"/>
    <property type="match status" value="1"/>
</dbReference>
<dbReference type="GO" id="GO:0005524">
    <property type="term" value="F:ATP binding"/>
    <property type="evidence" value="ECO:0007669"/>
    <property type="project" value="InterPro"/>
</dbReference>
<proteinExistence type="predicted"/>
<dbReference type="PANTHER" id="PTHR37291:SF1">
    <property type="entry name" value="TYPE IV METHYL-DIRECTED RESTRICTION ENZYME ECOKMCRB SUBUNIT"/>
    <property type="match status" value="1"/>
</dbReference>
<dbReference type="InterPro" id="IPR052934">
    <property type="entry name" value="Methyl-DNA_Rec/Restrict_Enz"/>
</dbReference>
<dbReference type="Proteomes" id="UP000198705">
    <property type="component" value="Unassembled WGS sequence"/>
</dbReference>
<protein>
    <submittedName>
        <fullName evidence="2">AAA domain (Dynein-related subfamily)</fullName>
    </submittedName>
</protein>
<dbReference type="GO" id="GO:0016887">
    <property type="term" value="F:ATP hydrolysis activity"/>
    <property type="evidence" value="ECO:0007669"/>
    <property type="project" value="InterPro"/>
</dbReference>
<dbReference type="RefSeq" id="WP_092206818.1">
    <property type="nucleotide sequence ID" value="NZ_FOVN01000002.1"/>
</dbReference>
<reference evidence="3" key="1">
    <citation type="submission" date="2016-10" db="EMBL/GenBank/DDBJ databases">
        <authorList>
            <person name="Varghese N."/>
            <person name="Submissions S."/>
        </authorList>
    </citation>
    <scope>NUCLEOTIDE SEQUENCE [LARGE SCALE GENOMIC DNA]</scope>
    <source>
        <strain evidence="3">DSM 23925</strain>
    </source>
</reference>
<dbReference type="OrthoDB" id="9781481at2"/>
<dbReference type="InterPro" id="IPR011704">
    <property type="entry name" value="ATPase_dyneun-rel_AAA"/>
</dbReference>
<evidence type="ECO:0000313" key="2">
    <source>
        <dbReference type="EMBL" id="SFN61288.1"/>
    </source>
</evidence>
<dbReference type="Pfam" id="PF07728">
    <property type="entry name" value="AAA_5"/>
    <property type="match status" value="1"/>
</dbReference>
<dbReference type="AlphaFoldDB" id="A0A1I5AFR9"/>
<feature type="domain" description="ATPase dynein-related AAA" evidence="1">
    <location>
        <begin position="558"/>
        <end position="647"/>
    </location>
</feature>
<dbReference type="Gene3D" id="3.40.50.300">
    <property type="entry name" value="P-loop containing nucleotide triphosphate hydrolases"/>
    <property type="match status" value="1"/>
</dbReference>